<evidence type="ECO:0000313" key="5">
    <source>
        <dbReference type="EMBL" id="QIQ20536.1"/>
    </source>
</evidence>
<dbReference type="Gene3D" id="3.40.50.2300">
    <property type="match status" value="2"/>
</dbReference>
<dbReference type="PANTHER" id="PTHR30146:SF2">
    <property type="entry name" value="HTH-TYPE TRANSCRIPTIONAL REGULATOR GNTR"/>
    <property type="match status" value="1"/>
</dbReference>
<keyword evidence="1" id="KW-0805">Transcription regulation</keyword>
<dbReference type="SMART" id="SM00354">
    <property type="entry name" value="HTH_LACI"/>
    <property type="match status" value="1"/>
</dbReference>
<dbReference type="InterPro" id="IPR028082">
    <property type="entry name" value="Peripla_BP_I"/>
</dbReference>
<dbReference type="SUPFAM" id="SSF47413">
    <property type="entry name" value="lambda repressor-like DNA-binding domains"/>
    <property type="match status" value="1"/>
</dbReference>
<dbReference type="Proteomes" id="UP000501168">
    <property type="component" value="Chromosome"/>
</dbReference>
<dbReference type="CDD" id="cd01392">
    <property type="entry name" value="HTH_LacI"/>
    <property type="match status" value="1"/>
</dbReference>
<evidence type="ECO:0000313" key="6">
    <source>
        <dbReference type="Proteomes" id="UP000501168"/>
    </source>
</evidence>
<evidence type="ECO:0000256" key="1">
    <source>
        <dbReference type="ARBA" id="ARBA00023015"/>
    </source>
</evidence>
<proteinExistence type="predicted"/>
<dbReference type="GO" id="GO:0000976">
    <property type="term" value="F:transcription cis-regulatory region binding"/>
    <property type="evidence" value="ECO:0007669"/>
    <property type="project" value="TreeGrafter"/>
</dbReference>
<dbReference type="InterPro" id="IPR046335">
    <property type="entry name" value="LacI/GalR-like_sensor"/>
</dbReference>
<reference evidence="5 6" key="1">
    <citation type="submission" date="2020-03" db="EMBL/GenBank/DDBJ databases">
        <title>Complete genome sequence of Orbus sp. IPMB12 (BCRC 80908).</title>
        <authorList>
            <person name="Lo W.-S."/>
            <person name="Chang T.-H."/>
            <person name="Kuo C.-H."/>
        </authorList>
    </citation>
    <scope>NUCLEOTIDE SEQUENCE [LARGE SCALE GENOMIC DNA]</scope>
    <source>
        <strain evidence="5 6">IPMB12</strain>
    </source>
</reference>
<dbReference type="SUPFAM" id="SSF53822">
    <property type="entry name" value="Periplasmic binding protein-like I"/>
    <property type="match status" value="1"/>
</dbReference>
<protein>
    <submittedName>
        <fullName evidence="5">Substrate-binding domain-containing protein</fullName>
    </submittedName>
</protein>
<dbReference type="AlphaFoldDB" id="A0A6G9I8J8"/>
<dbReference type="CDD" id="cd01575">
    <property type="entry name" value="PBP1_GntR"/>
    <property type="match status" value="1"/>
</dbReference>
<dbReference type="InParanoid" id="A0A6G9I8J8"/>
<evidence type="ECO:0000256" key="3">
    <source>
        <dbReference type="ARBA" id="ARBA00023163"/>
    </source>
</evidence>
<dbReference type="PANTHER" id="PTHR30146">
    <property type="entry name" value="LACI-RELATED TRANSCRIPTIONAL REPRESSOR"/>
    <property type="match status" value="1"/>
</dbReference>
<keyword evidence="3" id="KW-0804">Transcription</keyword>
<dbReference type="PROSITE" id="PS50932">
    <property type="entry name" value="HTH_LACI_2"/>
    <property type="match status" value="1"/>
</dbReference>
<organism evidence="5 6">
    <name type="scientific">Zophobihabitans entericus</name>
    <dbReference type="NCBI Taxonomy" id="1635327"/>
    <lineage>
        <taxon>Bacteria</taxon>
        <taxon>Pseudomonadati</taxon>
        <taxon>Pseudomonadota</taxon>
        <taxon>Gammaproteobacteria</taxon>
        <taxon>Orbales</taxon>
        <taxon>Orbaceae</taxon>
        <taxon>Zophobihabitans</taxon>
    </lineage>
</organism>
<evidence type="ECO:0000259" key="4">
    <source>
        <dbReference type="PROSITE" id="PS50932"/>
    </source>
</evidence>
<dbReference type="GO" id="GO:0003700">
    <property type="term" value="F:DNA-binding transcription factor activity"/>
    <property type="evidence" value="ECO:0007669"/>
    <property type="project" value="TreeGrafter"/>
</dbReference>
<accession>A0A6G9I8J8</accession>
<dbReference type="InterPro" id="IPR010982">
    <property type="entry name" value="Lambda_DNA-bd_dom_sf"/>
</dbReference>
<dbReference type="EMBL" id="CP050253">
    <property type="protein sequence ID" value="QIQ20536.1"/>
    <property type="molecule type" value="Genomic_DNA"/>
</dbReference>
<keyword evidence="6" id="KW-1185">Reference proteome</keyword>
<dbReference type="RefSeq" id="WP_166914395.1">
    <property type="nucleotide sequence ID" value="NZ_CP050253.1"/>
</dbReference>
<name>A0A6G9I8J8_9GAMM</name>
<keyword evidence="2" id="KW-0238">DNA-binding</keyword>
<feature type="domain" description="HTH lacI-type" evidence="4">
    <location>
        <begin position="6"/>
        <end position="60"/>
    </location>
</feature>
<dbReference type="KEGG" id="orb:IPMB12_01880"/>
<gene>
    <name evidence="5" type="ORF">IPMB12_01880</name>
</gene>
<dbReference type="Pfam" id="PF13377">
    <property type="entry name" value="Peripla_BP_3"/>
    <property type="match status" value="1"/>
</dbReference>
<dbReference type="Pfam" id="PF00356">
    <property type="entry name" value="LacI"/>
    <property type="match status" value="1"/>
</dbReference>
<dbReference type="Gene3D" id="1.10.260.40">
    <property type="entry name" value="lambda repressor-like DNA-binding domains"/>
    <property type="match status" value="1"/>
</dbReference>
<dbReference type="PROSITE" id="PS00356">
    <property type="entry name" value="HTH_LACI_1"/>
    <property type="match status" value="1"/>
</dbReference>
<sequence length="331" mass="36463">MKQVRATLLDIASAAGVSKMTVSRFLRDPSSVSNKYRTKISNEVARLGYIPNKAPNMLSNSKSYVIGVLVPSLRNQVFADVLNGIECVMDENGYHTMLAHTSYDIEKEENQIRSLLSYNIDGIIMSERSHTKTTIEMLKNIGIPAVELMDSSLPCLDMAVGINTYDATQKMIAKMLEKGYERIVYLSARQDDRTILRQKAYEDIMRDNGLPFKTIATKESSSYSLGKQLLYKAITEDPATDGVLCTNDDLAIGALLECRALGLEVPKQIAIAGFHGHEIGQAFIPKLASVLTPRYEMGKIAAKLLLKRINGEDVSEPIVELPVSILSGGTI</sequence>
<dbReference type="InterPro" id="IPR000843">
    <property type="entry name" value="HTH_LacI"/>
</dbReference>
<evidence type="ECO:0000256" key="2">
    <source>
        <dbReference type="ARBA" id="ARBA00023125"/>
    </source>
</evidence>